<evidence type="ECO:0000256" key="1">
    <source>
        <dbReference type="ARBA" id="ARBA00023015"/>
    </source>
</evidence>
<name>A0ABW4B8J7_9LACO</name>
<dbReference type="InterPro" id="IPR012318">
    <property type="entry name" value="HTH_CRP"/>
</dbReference>
<dbReference type="Pfam" id="PF13545">
    <property type="entry name" value="HTH_Crp_2"/>
    <property type="match status" value="1"/>
</dbReference>
<sequence length="224" mass="23899">MHQHEAEDCVRLVPIFQTLGEADIAAIAQLVRDHQLKAGEFLFTEGTAADRLYILAHGQAKITQSTAAGREQLLRVLGPGDFDGEGVLFTKGEHTTTSTALTPLSVCTISQQDFQALLKSTPALALNVLNALGQRVVALEAQTTAQAVASVGERLANYLVETSAALGQTSFELPLKKKDLAQYLGTTPETISRKLAHFAAAGLIKQSGRQHIEVIDADGLTLEA</sequence>
<evidence type="ECO:0000256" key="3">
    <source>
        <dbReference type="ARBA" id="ARBA00023163"/>
    </source>
</evidence>
<proteinExistence type="predicted"/>
<dbReference type="SUPFAM" id="SSF46785">
    <property type="entry name" value="Winged helix' DNA-binding domain"/>
    <property type="match status" value="1"/>
</dbReference>
<dbReference type="Pfam" id="PF00027">
    <property type="entry name" value="cNMP_binding"/>
    <property type="match status" value="1"/>
</dbReference>
<dbReference type="Proteomes" id="UP001597249">
    <property type="component" value="Unassembled WGS sequence"/>
</dbReference>
<dbReference type="PROSITE" id="PS50042">
    <property type="entry name" value="CNMP_BINDING_3"/>
    <property type="match status" value="1"/>
</dbReference>
<comment type="caution">
    <text evidence="6">The sequence shown here is derived from an EMBL/GenBank/DDBJ whole genome shotgun (WGS) entry which is preliminary data.</text>
</comment>
<dbReference type="RefSeq" id="WP_125585139.1">
    <property type="nucleotide sequence ID" value="NZ_JBHTMO010000015.1"/>
</dbReference>
<dbReference type="SMART" id="SM00419">
    <property type="entry name" value="HTH_CRP"/>
    <property type="match status" value="1"/>
</dbReference>
<dbReference type="PROSITE" id="PS51063">
    <property type="entry name" value="HTH_CRP_2"/>
    <property type="match status" value="1"/>
</dbReference>
<dbReference type="PANTHER" id="PTHR24567:SF26">
    <property type="entry name" value="REGULATORY PROTEIN YEIL"/>
    <property type="match status" value="1"/>
</dbReference>
<feature type="domain" description="HTH crp-type" evidence="5">
    <location>
        <begin position="149"/>
        <end position="218"/>
    </location>
</feature>
<dbReference type="InterPro" id="IPR000595">
    <property type="entry name" value="cNMP-bd_dom"/>
</dbReference>
<dbReference type="CDD" id="cd00038">
    <property type="entry name" value="CAP_ED"/>
    <property type="match status" value="1"/>
</dbReference>
<keyword evidence="3" id="KW-0804">Transcription</keyword>
<evidence type="ECO:0000259" key="5">
    <source>
        <dbReference type="PROSITE" id="PS51063"/>
    </source>
</evidence>
<evidence type="ECO:0000256" key="2">
    <source>
        <dbReference type="ARBA" id="ARBA00023125"/>
    </source>
</evidence>
<dbReference type="SUPFAM" id="SSF51206">
    <property type="entry name" value="cAMP-binding domain-like"/>
    <property type="match status" value="1"/>
</dbReference>
<dbReference type="CDD" id="cd00092">
    <property type="entry name" value="HTH_CRP"/>
    <property type="match status" value="1"/>
</dbReference>
<evidence type="ECO:0000313" key="6">
    <source>
        <dbReference type="EMBL" id="MFD1393078.1"/>
    </source>
</evidence>
<reference evidence="7" key="1">
    <citation type="journal article" date="2019" name="Int. J. Syst. Evol. Microbiol.">
        <title>The Global Catalogue of Microorganisms (GCM) 10K type strain sequencing project: providing services to taxonomists for standard genome sequencing and annotation.</title>
        <authorList>
            <consortium name="The Broad Institute Genomics Platform"/>
            <consortium name="The Broad Institute Genome Sequencing Center for Infectious Disease"/>
            <person name="Wu L."/>
            <person name="Ma J."/>
        </authorList>
    </citation>
    <scope>NUCLEOTIDE SEQUENCE [LARGE SCALE GENOMIC DNA]</scope>
    <source>
        <strain evidence="7">CCM 8911</strain>
    </source>
</reference>
<keyword evidence="1" id="KW-0805">Transcription regulation</keyword>
<dbReference type="InterPro" id="IPR018490">
    <property type="entry name" value="cNMP-bd_dom_sf"/>
</dbReference>
<accession>A0ABW4B8J7</accession>
<dbReference type="InterPro" id="IPR050397">
    <property type="entry name" value="Env_Response_Regulators"/>
</dbReference>
<organism evidence="6 7">
    <name type="scientific">Lacticaseibacillus jixianensis</name>
    <dbReference type="NCBI Taxonomy" id="2486012"/>
    <lineage>
        <taxon>Bacteria</taxon>
        <taxon>Bacillati</taxon>
        <taxon>Bacillota</taxon>
        <taxon>Bacilli</taxon>
        <taxon>Lactobacillales</taxon>
        <taxon>Lactobacillaceae</taxon>
        <taxon>Lacticaseibacillus</taxon>
    </lineage>
</organism>
<feature type="domain" description="Cyclic nucleotide-binding" evidence="4">
    <location>
        <begin position="15"/>
        <end position="135"/>
    </location>
</feature>
<evidence type="ECO:0000313" key="7">
    <source>
        <dbReference type="Proteomes" id="UP001597249"/>
    </source>
</evidence>
<keyword evidence="7" id="KW-1185">Reference proteome</keyword>
<dbReference type="Gene3D" id="1.10.10.10">
    <property type="entry name" value="Winged helix-like DNA-binding domain superfamily/Winged helix DNA-binding domain"/>
    <property type="match status" value="1"/>
</dbReference>
<dbReference type="EMBL" id="JBHTMO010000015">
    <property type="protein sequence ID" value="MFD1393078.1"/>
    <property type="molecule type" value="Genomic_DNA"/>
</dbReference>
<keyword evidence="2" id="KW-0238">DNA-binding</keyword>
<dbReference type="SMART" id="SM00100">
    <property type="entry name" value="cNMP"/>
    <property type="match status" value="1"/>
</dbReference>
<dbReference type="PANTHER" id="PTHR24567">
    <property type="entry name" value="CRP FAMILY TRANSCRIPTIONAL REGULATORY PROTEIN"/>
    <property type="match status" value="1"/>
</dbReference>
<dbReference type="InterPro" id="IPR036388">
    <property type="entry name" value="WH-like_DNA-bd_sf"/>
</dbReference>
<dbReference type="Gene3D" id="2.60.120.10">
    <property type="entry name" value="Jelly Rolls"/>
    <property type="match status" value="1"/>
</dbReference>
<evidence type="ECO:0000259" key="4">
    <source>
        <dbReference type="PROSITE" id="PS50042"/>
    </source>
</evidence>
<protein>
    <submittedName>
        <fullName evidence="6">Crp/Fnr family transcriptional regulator</fullName>
    </submittedName>
</protein>
<dbReference type="PRINTS" id="PR00034">
    <property type="entry name" value="HTHCRP"/>
</dbReference>
<dbReference type="InterPro" id="IPR014710">
    <property type="entry name" value="RmlC-like_jellyroll"/>
</dbReference>
<dbReference type="InterPro" id="IPR036390">
    <property type="entry name" value="WH_DNA-bd_sf"/>
</dbReference>
<gene>
    <name evidence="6" type="ORF">ACFQ3L_05655</name>
</gene>